<dbReference type="RefSeq" id="WP_171632550.1">
    <property type="nucleotide sequence ID" value="NZ_WHNY01000060.1"/>
</dbReference>
<gene>
    <name evidence="2" type="ORF">GC096_19560</name>
</gene>
<dbReference type="InterPro" id="IPR029044">
    <property type="entry name" value="Nucleotide-diphossugar_trans"/>
</dbReference>
<dbReference type="EMBL" id="WHNY01000060">
    <property type="protein sequence ID" value="NOU66241.1"/>
    <property type="molecule type" value="Genomic_DNA"/>
</dbReference>
<organism evidence="2 3">
    <name type="scientific">Paenibacillus plantarum</name>
    <dbReference type="NCBI Taxonomy" id="2654975"/>
    <lineage>
        <taxon>Bacteria</taxon>
        <taxon>Bacillati</taxon>
        <taxon>Bacillota</taxon>
        <taxon>Bacilli</taxon>
        <taxon>Bacillales</taxon>
        <taxon>Paenibacillaceae</taxon>
        <taxon>Paenibacillus</taxon>
    </lineage>
</organism>
<dbReference type="CDD" id="cd04179">
    <property type="entry name" value="DPM_DPG-synthase_like"/>
    <property type="match status" value="1"/>
</dbReference>
<dbReference type="SUPFAM" id="SSF53448">
    <property type="entry name" value="Nucleotide-diphospho-sugar transferases"/>
    <property type="match status" value="1"/>
</dbReference>
<dbReference type="InterPro" id="IPR050256">
    <property type="entry name" value="Glycosyltransferase_2"/>
</dbReference>
<name>A0ABX1XDZ0_9BACL</name>
<comment type="caution">
    <text evidence="2">The sequence shown here is derived from an EMBL/GenBank/DDBJ whole genome shotgun (WGS) entry which is preliminary data.</text>
</comment>
<dbReference type="Gene3D" id="3.90.550.10">
    <property type="entry name" value="Spore Coat Polysaccharide Biosynthesis Protein SpsA, Chain A"/>
    <property type="match status" value="1"/>
</dbReference>
<protein>
    <submittedName>
        <fullName evidence="2">Glycosyltransferase</fullName>
    </submittedName>
</protein>
<dbReference type="InterPro" id="IPR001173">
    <property type="entry name" value="Glyco_trans_2-like"/>
</dbReference>
<feature type="domain" description="Glycosyltransferase 2-like" evidence="1">
    <location>
        <begin position="7"/>
        <end position="167"/>
    </location>
</feature>
<dbReference type="Proteomes" id="UP000653578">
    <property type="component" value="Unassembled WGS sequence"/>
</dbReference>
<evidence type="ECO:0000259" key="1">
    <source>
        <dbReference type="Pfam" id="PF00535"/>
    </source>
</evidence>
<accession>A0ABX1XDZ0</accession>
<evidence type="ECO:0000313" key="3">
    <source>
        <dbReference type="Proteomes" id="UP000653578"/>
    </source>
</evidence>
<dbReference type="Pfam" id="PF00535">
    <property type="entry name" value="Glycos_transf_2"/>
    <property type="match status" value="1"/>
</dbReference>
<keyword evidence="3" id="KW-1185">Reference proteome</keyword>
<proteinExistence type="predicted"/>
<evidence type="ECO:0000313" key="2">
    <source>
        <dbReference type="EMBL" id="NOU66241.1"/>
    </source>
</evidence>
<dbReference type="PANTHER" id="PTHR48090">
    <property type="entry name" value="UNDECAPRENYL-PHOSPHATE 4-DEOXY-4-FORMAMIDO-L-ARABINOSE TRANSFERASE-RELATED"/>
    <property type="match status" value="1"/>
</dbReference>
<reference evidence="2 3" key="1">
    <citation type="submission" date="2019-10" db="EMBL/GenBank/DDBJ databases">
        <title>Description of Paenibacillus humi sp. nov.</title>
        <authorList>
            <person name="Carlier A."/>
            <person name="Qi S."/>
        </authorList>
    </citation>
    <scope>NUCLEOTIDE SEQUENCE [LARGE SCALE GENOMIC DNA]</scope>
    <source>
        <strain evidence="2 3">LMG 31461</strain>
    </source>
</reference>
<sequence>MKETLMIIPAYNEELNISKVIMEVKNDLNFVDILIVNDCSTDNTLDILKNTEGIQFISLPVNLGYSGALQTGFKYAVENEYNTVIQFDGDGQHIASEAKKLINLLNQEKADIIIGSRFKERSSYEHSFFRRLGTNIFKSIIKKSCNIEISDPTSGFQVLNKSVIKKYAQMNNYPEYPDANLIIEMLLQKYKITEYQVNMRNREFGESMHSGILKPMKYMIKMIYAIILILFQGKRIISSQK</sequence>